<evidence type="ECO:0000259" key="1">
    <source>
        <dbReference type="Pfam" id="PF00078"/>
    </source>
</evidence>
<accession>A0ABD0YH00</accession>
<keyword evidence="3" id="KW-1185">Reference proteome</keyword>
<evidence type="ECO:0000313" key="2">
    <source>
        <dbReference type="EMBL" id="KAL1130419.1"/>
    </source>
</evidence>
<dbReference type="Proteomes" id="UP001558652">
    <property type="component" value="Unassembled WGS sequence"/>
</dbReference>
<dbReference type="PANTHER" id="PTHR19446">
    <property type="entry name" value="REVERSE TRANSCRIPTASES"/>
    <property type="match status" value="1"/>
</dbReference>
<protein>
    <recommendedName>
        <fullName evidence="1">Reverse transcriptase domain-containing protein</fullName>
    </recommendedName>
</protein>
<gene>
    <name evidence="2" type="ORF">AAG570_011667</name>
</gene>
<sequence length="271" mass="29781">MAIARQKPVTLPRVEDAFRGPRASPVYLRREVGGRHWAHAPPLSMARGGEGFSRHSFTPAPSGVHKEAAERKGFEEEKVKSRVKQTMEAAGHSPQIIPHTQFGFRHQHSTVDQLSRVVSNITEQMSKGQSAALVILDSEKAFDFLWKEGLVYKLMVSGISTPMSKLIHSFLTNRKIRVKVERETSECATIPAGVRQGSVLSPTVFNLYTSDILSASIKGVQMAAFAAFGFILPQSIAQEVTKQILGRAQSDELCCCEQQFERVGGEGCGQS</sequence>
<dbReference type="AlphaFoldDB" id="A0ABD0YH00"/>
<dbReference type="Pfam" id="PF00078">
    <property type="entry name" value="RVT_1"/>
    <property type="match status" value="1"/>
</dbReference>
<feature type="domain" description="Reverse transcriptase" evidence="1">
    <location>
        <begin position="83"/>
        <end position="226"/>
    </location>
</feature>
<dbReference type="EMBL" id="JBFDAA010000007">
    <property type="protein sequence ID" value="KAL1130419.1"/>
    <property type="molecule type" value="Genomic_DNA"/>
</dbReference>
<name>A0ABD0YH00_9HEMI</name>
<evidence type="ECO:0000313" key="3">
    <source>
        <dbReference type="Proteomes" id="UP001558652"/>
    </source>
</evidence>
<proteinExistence type="predicted"/>
<dbReference type="InterPro" id="IPR000477">
    <property type="entry name" value="RT_dom"/>
</dbReference>
<reference evidence="2 3" key="1">
    <citation type="submission" date="2024-07" db="EMBL/GenBank/DDBJ databases">
        <title>Chromosome-level genome assembly of the water stick insect Ranatra chinensis (Heteroptera: Nepidae).</title>
        <authorList>
            <person name="Liu X."/>
        </authorList>
    </citation>
    <scope>NUCLEOTIDE SEQUENCE [LARGE SCALE GENOMIC DNA]</scope>
    <source>
        <strain evidence="2">Cailab_2021Rc</strain>
        <tissue evidence="2">Muscle</tissue>
    </source>
</reference>
<comment type="caution">
    <text evidence="2">The sequence shown here is derived from an EMBL/GenBank/DDBJ whole genome shotgun (WGS) entry which is preliminary data.</text>
</comment>
<organism evidence="2 3">
    <name type="scientific">Ranatra chinensis</name>
    <dbReference type="NCBI Taxonomy" id="642074"/>
    <lineage>
        <taxon>Eukaryota</taxon>
        <taxon>Metazoa</taxon>
        <taxon>Ecdysozoa</taxon>
        <taxon>Arthropoda</taxon>
        <taxon>Hexapoda</taxon>
        <taxon>Insecta</taxon>
        <taxon>Pterygota</taxon>
        <taxon>Neoptera</taxon>
        <taxon>Paraneoptera</taxon>
        <taxon>Hemiptera</taxon>
        <taxon>Heteroptera</taxon>
        <taxon>Panheteroptera</taxon>
        <taxon>Nepomorpha</taxon>
        <taxon>Nepidae</taxon>
        <taxon>Ranatrinae</taxon>
        <taxon>Ranatra</taxon>
    </lineage>
</organism>